<dbReference type="Gene3D" id="3.40.420.10">
    <property type="entry name" value="Ricin (A subunit), domain 1"/>
    <property type="match status" value="1"/>
</dbReference>
<dbReference type="AlphaFoldDB" id="A0AAP0WWR1"/>
<dbReference type="SUPFAM" id="SSF56371">
    <property type="entry name" value="Ribosome inactivating proteins (RIP)"/>
    <property type="match status" value="1"/>
</dbReference>
<dbReference type="InterPro" id="IPR036041">
    <property type="entry name" value="Ribosome-inact_prot_sf"/>
</dbReference>
<comment type="caution">
    <text evidence="10">The sequence shown here is derived from an EMBL/GenBank/DDBJ whole genome shotgun (WGS) entry which is preliminary data.</text>
</comment>
<evidence type="ECO:0000313" key="10">
    <source>
        <dbReference type="EMBL" id="KAK9279551.1"/>
    </source>
</evidence>
<dbReference type="Proteomes" id="UP001415857">
    <property type="component" value="Unassembled WGS sequence"/>
</dbReference>
<dbReference type="InterPro" id="IPR046533">
    <property type="entry name" value="DUF6598"/>
</dbReference>
<evidence type="ECO:0000313" key="11">
    <source>
        <dbReference type="Proteomes" id="UP001415857"/>
    </source>
</evidence>
<evidence type="ECO:0000259" key="9">
    <source>
        <dbReference type="Pfam" id="PF20241"/>
    </source>
</evidence>
<protein>
    <recommendedName>
        <fullName evidence="3 8">rRNA N-glycosylase</fullName>
        <ecNumber evidence="3 8">3.2.2.22</ecNumber>
    </recommendedName>
</protein>
<feature type="domain" description="DUF6598" evidence="9">
    <location>
        <begin position="271"/>
        <end position="376"/>
    </location>
</feature>
<evidence type="ECO:0000256" key="7">
    <source>
        <dbReference type="ARBA" id="ARBA00023193"/>
    </source>
</evidence>
<keyword evidence="11" id="KW-1185">Reference proteome</keyword>
<reference evidence="10 11" key="1">
    <citation type="journal article" date="2024" name="Plant J.">
        <title>Genome sequences and population genomics reveal climatic adaptation and genomic divergence between two closely related sweetgum species.</title>
        <authorList>
            <person name="Xu W.Q."/>
            <person name="Ren C.Q."/>
            <person name="Zhang X.Y."/>
            <person name="Comes H.P."/>
            <person name="Liu X.H."/>
            <person name="Li Y.G."/>
            <person name="Kettle C.J."/>
            <person name="Jalonen R."/>
            <person name="Gaisberger H."/>
            <person name="Ma Y.Z."/>
            <person name="Qiu Y.X."/>
        </authorList>
    </citation>
    <scope>NUCLEOTIDE SEQUENCE [LARGE SCALE GENOMIC DNA]</scope>
    <source>
        <strain evidence="10">Hangzhou</strain>
    </source>
</reference>
<sequence length="386" mass="43847">MATFTKDFMFEMEQTTSDWAAYRRFIEGLRRELTVRFNLSFSHNRPILPPQQNPPTQWSDINLKKLNENRDSLRVITLRIRMCNLYLDGYQMGTSEQWMDFGNNTTPKLIPGSSPLNFDGSYVTSQRVGGPRRDDVKLSQNNFKKVVYQLATSTDSEVRAQSLLVMIQMICESIRFIRISNYLATTFKQDLTAPDWMLALENGWGDLSAALLNADADPECGFYLPPDNPMHITMAEQAVAIIAMLVQGSPSERAFLDGVVKDGKYPQRRPLVEVFSVRINDNISGQDPVDLYGTITVTDGLGCQNIYNRKRENYESIHPGETALLTGPVRSISAYGSFTINVALMDDSERSPNDEFSDKQISWNVFNTTNEYDKLYLTKLMAIMVQ</sequence>
<dbReference type="GO" id="GO:0030598">
    <property type="term" value="F:rRNA N-glycosylase activity"/>
    <property type="evidence" value="ECO:0007669"/>
    <property type="project" value="UniProtKB-EC"/>
</dbReference>
<evidence type="ECO:0000256" key="3">
    <source>
        <dbReference type="ARBA" id="ARBA00012001"/>
    </source>
</evidence>
<dbReference type="InterPro" id="IPR017989">
    <property type="entry name" value="Ribosome_inactivat_1/2"/>
</dbReference>
<dbReference type="InterPro" id="IPR001574">
    <property type="entry name" value="Ribosome_inactivat_prot"/>
</dbReference>
<accession>A0AAP0WWR1</accession>
<keyword evidence="7 8" id="KW-0652">Protein synthesis inhibitor</keyword>
<evidence type="ECO:0000256" key="1">
    <source>
        <dbReference type="ARBA" id="ARBA00000237"/>
    </source>
</evidence>
<dbReference type="EC" id="3.2.2.22" evidence="3 8"/>
<dbReference type="GO" id="GO:0090729">
    <property type="term" value="F:toxin activity"/>
    <property type="evidence" value="ECO:0007669"/>
    <property type="project" value="UniProtKB-KW"/>
</dbReference>
<dbReference type="PANTHER" id="PTHR33453:SF9">
    <property type="entry name" value="ALBUMIN B-32"/>
    <property type="match status" value="1"/>
</dbReference>
<comment type="similarity">
    <text evidence="2">Belongs to the ribosome-inactivating protein family. Type 1 RIP subfamily.</text>
</comment>
<evidence type="ECO:0000256" key="5">
    <source>
        <dbReference type="ARBA" id="ARBA00022801"/>
    </source>
</evidence>
<dbReference type="PRINTS" id="PR00396">
    <property type="entry name" value="SHIGARICIN"/>
</dbReference>
<dbReference type="GO" id="GO:0017148">
    <property type="term" value="P:negative regulation of translation"/>
    <property type="evidence" value="ECO:0007669"/>
    <property type="project" value="UniProtKB-KW"/>
</dbReference>
<evidence type="ECO:0000256" key="6">
    <source>
        <dbReference type="ARBA" id="ARBA00022821"/>
    </source>
</evidence>
<keyword evidence="5 8" id="KW-0378">Hydrolase</keyword>
<dbReference type="Pfam" id="PF00161">
    <property type="entry name" value="RIP"/>
    <property type="match status" value="1"/>
</dbReference>
<dbReference type="Pfam" id="PF20241">
    <property type="entry name" value="DUF6598"/>
    <property type="match status" value="1"/>
</dbReference>
<keyword evidence="4 8" id="KW-0800">Toxin</keyword>
<comment type="catalytic activity">
    <reaction evidence="1 8">
        <text>Endohydrolysis of the N-glycosidic bond at one specific adenosine on the 28S rRNA.</text>
        <dbReference type="EC" id="3.2.2.22"/>
    </reaction>
</comment>
<evidence type="ECO:0000256" key="4">
    <source>
        <dbReference type="ARBA" id="ARBA00022656"/>
    </source>
</evidence>
<organism evidence="10 11">
    <name type="scientific">Liquidambar formosana</name>
    <name type="common">Formosan gum</name>
    <dbReference type="NCBI Taxonomy" id="63359"/>
    <lineage>
        <taxon>Eukaryota</taxon>
        <taxon>Viridiplantae</taxon>
        <taxon>Streptophyta</taxon>
        <taxon>Embryophyta</taxon>
        <taxon>Tracheophyta</taxon>
        <taxon>Spermatophyta</taxon>
        <taxon>Magnoliopsida</taxon>
        <taxon>eudicotyledons</taxon>
        <taxon>Gunneridae</taxon>
        <taxon>Pentapetalae</taxon>
        <taxon>Saxifragales</taxon>
        <taxon>Altingiaceae</taxon>
        <taxon>Liquidambar</taxon>
    </lineage>
</organism>
<dbReference type="PANTHER" id="PTHR33453">
    <property type="match status" value="1"/>
</dbReference>
<proteinExistence type="inferred from homology"/>
<dbReference type="EMBL" id="JBBPBK010000008">
    <property type="protein sequence ID" value="KAK9279551.1"/>
    <property type="molecule type" value="Genomic_DNA"/>
</dbReference>
<keyword evidence="6 8" id="KW-0611">Plant defense</keyword>
<evidence type="ECO:0000256" key="2">
    <source>
        <dbReference type="ARBA" id="ARBA00008544"/>
    </source>
</evidence>
<name>A0AAP0WWR1_LIQFO</name>
<dbReference type="InterPro" id="IPR016138">
    <property type="entry name" value="Ribosome_inactivat_prot_sub1"/>
</dbReference>
<dbReference type="GO" id="GO:0006952">
    <property type="term" value="P:defense response"/>
    <property type="evidence" value="ECO:0007669"/>
    <property type="project" value="UniProtKB-KW"/>
</dbReference>
<gene>
    <name evidence="10" type="ORF">L1049_013230</name>
</gene>
<evidence type="ECO:0000256" key="8">
    <source>
        <dbReference type="RuleBase" id="RU004915"/>
    </source>
</evidence>